<dbReference type="InterPro" id="IPR002347">
    <property type="entry name" value="SDR_fam"/>
</dbReference>
<dbReference type="InterPro" id="IPR002048">
    <property type="entry name" value="EF_hand_dom"/>
</dbReference>
<evidence type="ECO:0000256" key="8">
    <source>
        <dbReference type="ARBA" id="ARBA00038261"/>
    </source>
</evidence>
<dbReference type="AlphaFoldDB" id="A0A177B577"/>
<dbReference type="CDD" id="cd05356">
    <property type="entry name" value="17beta-HSD1_like_SDR_c"/>
    <property type="match status" value="1"/>
</dbReference>
<dbReference type="PANTHER" id="PTHR43086:SF2">
    <property type="entry name" value="HYDROXYSTEROID DEHYDROGENASE-LIKE PROTEIN 1"/>
    <property type="match status" value="1"/>
</dbReference>
<dbReference type="InterPro" id="IPR011992">
    <property type="entry name" value="EF-hand-dom_pair"/>
</dbReference>
<dbReference type="Gene3D" id="3.40.50.720">
    <property type="entry name" value="NAD(P)-binding Rossmann-like Domain"/>
    <property type="match status" value="1"/>
</dbReference>
<dbReference type="PRINTS" id="PR00081">
    <property type="entry name" value="GDHRDH"/>
</dbReference>
<evidence type="ECO:0000259" key="10">
    <source>
        <dbReference type="PROSITE" id="PS50222"/>
    </source>
</evidence>
<comment type="pathway">
    <text evidence="1">Lipid metabolism; fatty acid biosynthesis.</text>
</comment>
<organism evidence="11 12">
    <name type="scientific">Intoshia linei</name>
    <dbReference type="NCBI Taxonomy" id="1819745"/>
    <lineage>
        <taxon>Eukaryota</taxon>
        <taxon>Metazoa</taxon>
        <taxon>Spiralia</taxon>
        <taxon>Lophotrochozoa</taxon>
        <taxon>Mesozoa</taxon>
        <taxon>Orthonectida</taxon>
        <taxon>Rhopaluridae</taxon>
        <taxon>Intoshia</taxon>
    </lineage>
</organism>
<dbReference type="InterPro" id="IPR020904">
    <property type="entry name" value="Sc_DH/Rdtase_CS"/>
</dbReference>
<keyword evidence="4" id="KW-0521">NADP</keyword>
<keyword evidence="12" id="KW-1185">Reference proteome</keyword>
<evidence type="ECO:0000256" key="1">
    <source>
        <dbReference type="ARBA" id="ARBA00005194"/>
    </source>
</evidence>
<reference evidence="11 12" key="1">
    <citation type="submission" date="2016-04" db="EMBL/GenBank/DDBJ databases">
        <title>The genome of Intoshia linei affirms orthonectids as highly simplified spiralians.</title>
        <authorList>
            <person name="Mikhailov K.V."/>
            <person name="Slusarev G.S."/>
            <person name="Nikitin M.A."/>
            <person name="Logacheva M.D."/>
            <person name="Penin A."/>
            <person name="Aleoshin V."/>
            <person name="Panchin Y.V."/>
        </authorList>
    </citation>
    <scope>NUCLEOTIDE SEQUENCE [LARGE SCALE GENOMIC DNA]</scope>
    <source>
        <strain evidence="11">Intl2013</strain>
        <tissue evidence="11">Whole animal</tissue>
    </source>
</reference>
<dbReference type="GO" id="GO:0016491">
    <property type="term" value="F:oxidoreductase activity"/>
    <property type="evidence" value="ECO:0007669"/>
    <property type="project" value="UniProtKB-KW"/>
</dbReference>
<feature type="domain" description="EF-hand" evidence="10">
    <location>
        <begin position="53"/>
        <end position="88"/>
    </location>
</feature>
<evidence type="ECO:0000256" key="4">
    <source>
        <dbReference type="ARBA" id="ARBA00022857"/>
    </source>
</evidence>
<evidence type="ECO:0000256" key="3">
    <source>
        <dbReference type="ARBA" id="ARBA00022832"/>
    </source>
</evidence>
<evidence type="ECO:0000256" key="2">
    <source>
        <dbReference type="ARBA" id="ARBA00022516"/>
    </source>
</evidence>
<keyword evidence="6" id="KW-0443">Lipid metabolism</keyword>
<dbReference type="InterPro" id="IPR036291">
    <property type="entry name" value="NAD(P)-bd_dom_sf"/>
</dbReference>
<dbReference type="SUPFAM" id="SSF47473">
    <property type="entry name" value="EF-hand"/>
    <property type="match status" value="1"/>
</dbReference>
<dbReference type="PROSITE" id="PS50222">
    <property type="entry name" value="EF_HAND_2"/>
    <property type="match status" value="1"/>
</dbReference>
<proteinExistence type="inferred from homology"/>
<keyword evidence="7" id="KW-0275">Fatty acid biosynthesis</keyword>
<accession>A0A177B577</accession>
<keyword evidence="5" id="KW-0560">Oxidoreductase</keyword>
<dbReference type="PANTHER" id="PTHR43086">
    <property type="entry name" value="VERY-LONG-CHAIN 3-OXOOACYL-COA REDUCTASE"/>
    <property type="match status" value="1"/>
</dbReference>
<evidence type="ECO:0000256" key="9">
    <source>
        <dbReference type="SAM" id="Coils"/>
    </source>
</evidence>
<comment type="similarity">
    <text evidence="8">Belongs to the short-chain dehydrogenases/reductases (SDR) family. 17-beta-HSD 3 subfamily.</text>
</comment>
<dbReference type="Pfam" id="PF00106">
    <property type="entry name" value="adh_short"/>
    <property type="match status" value="1"/>
</dbReference>
<protein>
    <recommendedName>
        <fullName evidence="10">EF-hand domain-containing protein</fullName>
    </recommendedName>
</protein>
<evidence type="ECO:0000313" key="11">
    <source>
        <dbReference type="EMBL" id="OAF69457.1"/>
    </source>
</evidence>
<evidence type="ECO:0000256" key="7">
    <source>
        <dbReference type="ARBA" id="ARBA00023160"/>
    </source>
</evidence>
<keyword evidence="3" id="KW-0276">Fatty acid metabolism</keyword>
<dbReference type="GO" id="GO:0005509">
    <property type="term" value="F:calcium ion binding"/>
    <property type="evidence" value="ECO:0007669"/>
    <property type="project" value="InterPro"/>
</dbReference>
<gene>
    <name evidence="11" type="ORF">A3Q56_02811</name>
</gene>
<evidence type="ECO:0000256" key="6">
    <source>
        <dbReference type="ARBA" id="ARBA00023098"/>
    </source>
</evidence>
<sequence>MNMGTSLSQPEDLDVYQLAKSLQFSVTTCGVLIRSFGTNRRRINKEEYGRLMNCVERWRDIFSRYDEEQNSSISLENLLRIILTLTILLSTKEYIMRLFGVKGENIKKHGKWAVITGATSGMGLAFCHQLAKDGLNLVLISRNLNKLNEVSQELEKYNVKIKIIQYNFTDGNYMSYELKIKPPLSELEDIAILINNVGIIDYTELENLPEKMTRIVLPQMKKRNKGIILNISSVVAFTELPYLTVYSATKAFLKNFSVSLACELRKSDIIVECICPGMMVGNISGQTKESILVPTHDTKLCCHLPKFLFYSALEKQYEKMNSENT</sequence>
<dbReference type="OrthoDB" id="5545019at2759"/>
<keyword evidence="9" id="KW-0175">Coiled coil</keyword>
<dbReference type="PROSITE" id="PS00061">
    <property type="entry name" value="ADH_SHORT"/>
    <property type="match status" value="1"/>
</dbReference>
<keyword evidence="2" id="KW-0444">Lipid biosynthesis</keyword>
<evidence type="ECO:0000313" key="12">
    <source>
        <dbReference type="Proteomes" id="UP000078046"/>
    </source>
</evidence>
<comment type="caution">
    <text evidence="11">The sequence shown here is derived from an EMBL/GenBank/DDBJ whole genome shotgun (WGS) entry which is preliminary data.</text>
</comment>
<dbReference type="GO" id="GO:0005783">
    <property type="term" value="C:endoplasmic reticulum"/>
    <property type="evidence" value="ECO:0007669"/>
    <property type="project" value="TreeGrafter"/>
</dbReference>
<name>A0A177B577_9BILA</name>
<dbReference type="PRINTS" id="PR00080">
    <property type="entry name" value="SDRFAMILY"/>
</dbReference>
<dbReference type="SUPFAM" id="SSF51735">
    <property type="entry name" value="NAD(P)-binding Rossmann-fold domains"/>
    <property type="match status" value="1"/>
</dbReference>
<feature type="coiled-coil region" evidence="9">
    <location>
        <begin position="140"/>
        <end position="167"/>
    </location>
</feature>
<dbReference type="Gene3D" id="1.10.238.10">
    <property type="entry name" value="EF-hand"/>
    <property type="match status" value="1"/>
</dbReference>
<dbReference type="EMBL" id="LWCA01000279">
    <property type="protein sequence ID" value="OAF69457.1"/>
    <property type="molecule type" value="Genomic_DNA"/>
</dbReference>
<evidence type="ECO:0000256" key="5">
    <source>
        <dbReference type="ARBA" id="ARBA00023002"/>
    </source>
</evidence>
<dbReference type="Proteomes" id="UP000078046">
    <property type="component" value="Unassembled WGS sequence"/>
</dbReference>
<dbReference type="GO" id="GO:0030497">
    <property type="term" value="P:fatty acid elongation"/>
    <property type="evidence" value="ECO:0007669"/>
    <property type="project" value="TreeGrafter"/>
</dbReference>